<dbReference type="PANTHER" id="PTHR30244:SF34">
    <property type="entry name" value="DTDP-4-AMINO-4,6-DIDEOXYGALACTOSE TRANSAMINASE"/>
    <property type="match status" value="1"/>
</dbReference>
<dbReference type="GO" id="GO:0030170">
    <property type="term" value="F:pyridoxal phosphate binding"/>
    <property type="evidence" value="ECO:0007669"/>
    <property type="project" value="UniProtKB-ARBA"/>
</dbReference>
<dbReference type="Gene3D" id="3.40.640.10">
    <property type="entry name" value="Type I PLP-dependent aspartate aminotransferase-like (Major domain)"/>
    <property type="match status" value="1"/>
</dbReference>
<dbReference type="AlphaFoldDB" id="A0A0V8RTR7"/>
<dbReference type="GO" id="GO:0008483">
    <property type="term" value="F:transaminase activity"/>
    <property type="evidence" value="ECO:0007669"/>
    <property type="project" value="UniProtKB-KW"/>
</dbReference>
<name>A0A0V8RTR7_PYROC</name>
<dbReference type="InterPro" id="IPR015424">
    <property type="entry name" value="PyrdxlP-dep_Trfase"/>
</dbReference>
<evidence type="ECO:0000256" key="2">
    <source>
        <dbReference type="RuleBase" id="RU004508"/>
    </source>
</evidence>
<protein>
    <submittedName>
        <fullName evidence="3">Aminotransferase DegT</fullName>
    </submittedName>
</protein>
<dbReference type="InterPro" id="IPR015422">
    <property type="entry name" value="PyrdxlP-dep_Trfase_small"/>
</dbReference>
<dbReference type="GO" id="GO:0000271">
    <property type="term" value="P:polysaccharide biosynthetic process"/>
    <property type="evidence" value="ECO:0007669"/>
    <property type="project" value="TreeGrafter"/>
</dbReference>
<dbReference type="Pfam" id="PF01041">
    <property type="entry name" value="DegT_DnrJ_EryC1"/>
    <property type="match status" value="1"/>
</dbReference>
<comment type="caution">
    <text evidence="3">The sequence shown here is derived from an EMBL/GenBank/DDBJ whole genome shotgun (WGS) entry which is preliminary data.</text>
</comment>
<dbReference type="InterPro" id="IPR000653">
    <property type="entry name" value="DegT/StrS_aminotransferase"/>
</dbReference>
<dbReference type="RefSeq" id="WP_058370141.1">
    <property type="nucleotide sequence ID" value="NZ_LNTB01000001.1"/>
</dbReference>
<reference evidence="3 4" key="1">
    <citation type="submission" date="2015-11" db="EMBL/GenBank/DDBJ databases">
        <title>Genome sequence of Pyrodictium occultum PL-19, a marine hyperthermophilic archaeon isolated from Volcano, Italy.</title>
        <authorList>
            <person name="Utturkar S."/>
            <person name="Huber H."/>
            <person name="Leptihn S."/>
            <person name="Brown S."/>
            <person name="Stetter K.O."/>
            <person name="Podar M."/>
        </authorList>
    </citation>
    <scope>NUCLEOTIDE SEQUENCE [LARGE SCALE GENOMIC DNA]</scope>
    <source>
        <strain evidence="3 4">PL-19</strain>
    </source>
</reference>
<comment type="similarity">
    <text evidence="2">Belongs to the DegT/DnrJ/EryC1 family.</text>
</comment>
<dbReference type="FunFam" id="3.40.640.10:FF:000089">
    <property type="entry name" value="Aminotransferase, DegT/DnrJ/EryC1/StrS family"/>
    <property type="match status" value="1"/>
</dbReference>
<keyword evidence="3" id="KW-0032">Aminotransferase</keyword>
<dbReference type="CDD" id="cd00616">
    <property type="entry name" value="AHBA_syn"/>
    <property type="match status" value="1"/>
</dbReference>
<evidence type="ECO:0000313" key="3">
    <source>
        <dbReference type="EMBL" id="KSW11468.1"/>
    </source>
</evidence>
<accession>A0A0V8RTR7</accession>
<dbReference type="PIRSF" id="PIRSF000390">
    <property type="entry name" value="PLP_StrS"/>
    <property type="match status" value="1"/>
</dbReference>
<dbReference type="SUPFAM" id="SSF53383">
    <property type="entry name" value="PLP-dependent transferases"/>
    <property type="match status" value="1"/>
</dbReference>
<dbReference type="InterPro" id="IPR015421">
    <property type="entry name" value="PyrdxlP-dep_Trfase_major"/>
</dbReference>
<dbReference type="PANTHER" id="PTHR30244">
    <property type="entry name" value="TRANSAMINASE"/>
    <property type="match status" value="1"/>
</dbReference>
<dbReference type="Gene3D" id="3.90.1150.10">
    <property type="entry name" value="Aspartate Aminotransferase, domain 1"/>
    <property type="match status" value="1"/>
</dbReference>
<keyword evidence="3" id="KW-0808">Transferase</keyword>
<evidence type="ECO:0000256" key="1">
    <source>
        <dbReference type="ARBA" id="ARBA00022898"/>
    </source>
</evidence>
<organism evidence="3 4">
    <name type="scientific">Pyrodictium occultum</name>
    <dbReference type="NCBI Taxonomy" id="2309"/>
    <lineage>
        <taxon>Archaea</taxon>
        <taxon>Thermoproteota</taxon>
        <taxon>Thermoprotei</taxon>
        <taxon>Desulfurococcales</taxon>
        <taxon>Pyrodictiaceae</taxon>
        <taxon>Pyrodictium</taxon>
    </lineage>
</organism>
<proteinExistence type="inferred from homology"/>
<gene>
    <name evidence="3" type="ORF">CF15_01035</name>
</gene>
<evidence type="ECO:0000313" key="4">
    <source>
        <dbReference type="Proteomes" id="UP000053352"/>
    </source>
</evidence>
<dbReference type="STRING" id="2309.CF15_01035"/>
<dbReference type="Proteomes" id="UP000053352">
    <property type="component" value="Unassembled WGS sequence"/>
</dbReference>
<keyword evidence="1 2" id="KW-0663">Pyridoxal phosphate</keyword>
<keyword evidence="4" id="KW-1185">Reference proteome</keyword>
<dbReference type="EMBL" id="LNTB01000001">
    <property type="protein sequence ID" value="KSW11468.1"/>
    <property type="molecule type" value="Genomic_DNA"/>
</dbReference>
<sequence length="379" mass="42119">MIPVARPFIGEEELEAVARVLRSGVLAHGPEVEEFEREFAEYVGVDYAVAVSSGTAALDLILRAYGVGPGDEVITTPFSFVATANAILHQGARPVFADIDPATYNLDPERVVELVTSRTRAIIAVHLYGHPADMRPLREIAEDHHLVLIEDAAQAHGALYAGRRTGSLGDAAAFSFYATKNMTTGEGGMVTTNDRRVAEKVRMHRDHGQAAKYLHVELGYNLRMTSIAAAIGRVQLRKLEWMNERRRENARTMTGILSRVEGVEPPVEMPWARHVYHQYVVRVTPEAPLGRDELAEELRRRGIGTAVHYPRAIPDQPLYRRLGIDCPRGCPEARRAAREVLSLPVHPGVTVDQARWIAETVEEVLREAGERRPRRWAGG</sequence>